<reference evidence="1" key="1">
    <citation type="journal article" date="2014" name="Front. Microbiol.">
        <title>High frequency of phylogenetically diverse reductive dehalogenase-homologous genes in deep subseafloor sedimentary metagenomes.</title>
        <authorList>
            <person name="Kawai M."/>
            <person name="Futagami T."/>
            <person name="Toyoda A."/>
            <person name="Takaki Y."/>
            <person name="Nishi S."/>
            <person name="Hori S."/>
            <person name="Arai W."/>
            <person name="Tsubouchi T."/>
            <person name="Morono Y."/>
            <person name="Uchiyama I."/>
            <person name="Ito T."/>
            <person name="Fujiyama A."/>
            <person name="Inagaki F."/>
            <person name="Takami H."/>
        </authorList>
    </citation>
    <scope>NUCLEOTIDE SEQUENCE</scope>
    <source>
        <strain evidence="1">Expedition CK06-06</strain>
    </source>
</reference>
<comment type="caution">
    <text evidence="1">The sequence shown here is derived from an EMBL/GenBank/DDBJ whole genome shotgun (WGS) entry which is preliminary data.</text>
</comment>
<evidence type="ECO:0000313" key="1">
    <source>
        <dbReference type="EMBL" id="GAH95069.1"/>
    </source>
</evidence>
<name>X1KY18_9ZZZZ</name>
<accession>X1KY18</accession>
<organism evidence="1">
    <name type="scientific">marine sediment metagenome</name>
    <dbReference type="NCBI Taxonomy" id="412755"/>
    <lineage>
        <taxon>unclassified sequences</taxon>
        <taxon>metagenomes</taxon>
        <taxon>ecological metagenomes</taxon>
    </lineage>
</organism>
<dbReference type="EMBL" id="BARV01000207">
    <property type="protein sequence ID" value="GAH95069.1"/>
    <property type="molecule type" value="Genomic_DNA"/>
</dbReference>
<sequence length="70" mass="8176">MKIKAEGMLSCLCCIRATHFKFDPDSEIYYVYCKHSPHGDRPVEHAYDCPHFFSAFVWSITLRNDDTYAP</sequence>
<dbReference type="AlphaFoldDB" id="X1KY18"/>
<protein>
    <submittedName>
        <fullName evidence="1">Uncharacterized protein</fullName>
    </submittedName>
</protein>
<proteinExistence type="predicted"/>
<gene>
    <name evidence="1" type="ORF">S06H3_00935</name>
</gene>